<feature type="region of interest" description="Disordered" evidence="1">
    <location>
        <begin position="218"/>
        <end position="245"/>
    </location>
</feature>
<dbReference type="VEuPathDB" id="AmoebaDB:NfTy_037100"/>
<evidence type="ECO:0000256" key="1">
    <source>
        <dbReference type="SAM" id="MobiDB-lite"/>
    </source>
</evidence>
<dbReference type="GeneID" id="68119956"/>
<proteinExistence type="predicted"/>
<reference evidence="2 3" key="1">
    <citation type="journal article" date="2019" name="Sci. Rep.">
        <title>Nanopore sequencing improves the draft genome of the human pathogenic amoeba Naegleria fowleri.</title>
        <authorList>
            <person name="Liechti N."/>
            <person name="Schurch N."/>
            <person name="Bruggmann R."/>
            <person name="Wittwer M."/>
        </authorList>
    </citation>
    <scope>NUCLEOTIDE SEQUENCE [LARGE SCALE GENOMIC DNA]</scope>
    <source>
        <strain evidence="2 3">ATCC 30894</strain>
    </source>
</reference>
<protein>
    <submittedName>
        <fullName evidence="2">Uncharacterized protein</fullName>
    </submittedName>
</protein>
<keyword evidence="3" id="KW-1185">Reference proteome</keyword>
<dbReference type="EMBL" id="VFQX01000016">
    <property type="protein sequence ID" value="KAF0980953.1"/>
    <property type="molecule type" value="Genomic_DNA"/>
</dbReference>
<dbReference type="VEuPathDB" id="AmoebaDB:FDP41_012741"/>
<dbReference type="VEuPathDB" id="AmoebaDB:NF0038320"/>
<evidence type="ECO:0000313" key="3">
    <source>
        <dbReference type="Proteomes" id="UP000444721"/>
    </source>
</evidence>
<evidence type="ECO:0000313" key="2">
    <source>
        <dbReference type="EMBL" id="KAF0980953.1"/>
    </source>
</evidence>
<dbReference type="Proteomes" id="UP000444721">
    <property type="component" value="Unassembled WGS sequence"/>
</dbReference>
<dbReference type="AlphaFoldDB" id="A0A6A5BSB9"/>
<dbReference type="OMA" id="ELDSPWR"/>
<dbReference type="OrthoDB" id="10255394at2759"/>
<sequence length="711" mass="83550">MFQVNRVSSEKDSQQNSASKHISDEHQDFMNESLLRVNEEHGDDVIFVKSNSILNLGNDIKKEFSSSSPTYPSSSSLTIPPEFSHGELDDLERKCVRVKRSGVEKSCFLRFYFRDERIFKHSTSPISYFVPCDQKLQIFIYSQLLQNFYLRGSFSGKQNQLPWIDWNCEVFEIIPMFLYPKRMVSLCLQCFEEYKKGQSLLMFDHLLKHFHEESVVHSTTTPSTSKKRQKQHQQQHHQHSENDCEHHCHPPHDLIHTLVFNRRRLKRMMEPHWTVPKIRHTENSSKAIRVSAYIERLYLYLKHLFAEKEYSKAETICNSILLLFATHGQYFSKKISGYFPAMWMEREELLITHTKVGMANAFMRGHTSLLEKTLTSKSGARAFTNTKIFSDQAHLTSSLQVAFFLFRFVKEEKSFALLNKLTLSWVISSFCQGYHDILTTRHSESYKGIELETFEKLLFRLPGFIHNHDFLDFLCECALRQSKISLVREYYARFYEHAPDDIYAKIKYMKALMCLFKEEEKHVIVALALEIIEQDPLSTIAEKVFNQFCLENSKPAIKVSLNTSQMLVIMKSEWKCVERDFELDSPWRLLVKCILHCCKSYPSNHLKKLIHEFREFTLPALEFMDMCTSLVNHLKKRIKNPSTKSSEKKKDQNMLLVLFTIGFTPRVEHENNGYLSQADFSILKDELWSSYEDRTYIKACEIIDRALRAEE</sequence>
<gene>
    <name evidence="2" type="ORF">FDP41_012741</name>
</gene>
<dbReference type="RefSeq" id="XP_044565666.1">
    <property type="nucleotide sequence ID" value="XM_044703294.1"/>
</dbReference>
<comment type="caution">
    <text evidence="2">The sequence shown here is derived from an EMBL/GenBank/DDBJ whole genome shotgun (WGS) entry which is preliminary data.</text>
</comment>
<accession>A0A6A5BSB9</accession>
<feature type="region of interest" description="Disordered" evidence="1">
    <location>
        <begin position="1"/>
        <end position="25"/>
    </location>
</feature>
<organism evidence="2 3">
    <name type="scientific">Naegleria fowleri</name>
    <name type="common">Brain eating amoeba</name>
    <dbReference type="NCBI Taxonomy" id="5763"/>
    <lineage>
        <taxon>Eukaryota</taxon>
        <taxon>Discoba</taxon>
        <taxon>Heterolobosea</taxon>
        <taxon>Tetramitia</taxon>
        <taxon>Eutetramitia</taxon>
        <taxon>Vahlkampfiidae</taxon>
        <taxon>Naegleria</taxon>
    </lineage>
</organism>
<feature type="compositionally biased region" description="Basic residues" evidence="1">
    <location>
        <begin position="225"/>
        <end position="237"/>
    </location>
</feature>
<name>A0A6A5BSB9_NAEFO</name>